<gene>
    <name evidence="1" type="ORF">PROFUN_00928</name>
</gene>
<protein>
    <submittedName>
        <fullName evidence="1">Uncharacterized protein</fullName>
    </submittedName>
</protein>
<reference evidence="1 2" key="1">
    <citation type="journal article" date="2018" name="Genome Biol. Evol.">
        <title>Multiple Roots of Fruiting Body Formation in Amoebozoa.</title>
        <authorList>
            <person name="Hillmann F."/>
            <person name="Forbes G."/>
            <person name="Novohradska S."/>
            <person name="Ferling I."/>
            <person name="Riege K."/>
            <person name="Groth M."/>
            <person name="Westermann M."/>
            <person name="Marz M."/>
            <person name="Spaller T."/>
            <person name="Winckler T."/>
            <person name="Schaap P."/>
            <person name="Glockner G."/>
        </authorList>
    </citation>
    <scope>NUCLEOTIDE SEQUENCE [LARGE SCALE GENOMIC DNA]</scope>
    <source>
        <strain evidence="1 2">Jena</strain>
    </source>
</reference>
<dbReference type="OrthoDB" id="539213at2759"/>
<evidence type="ECO:0000313" key="2">
    <source>
        <dbReference type="Proteomes" id="UP000241769"/>
    </source>
</evidence>
<organism evidence="1 2">
    <name type="scientific">Planoprotostelium fungivorum</name>
    <dbReference type="NCBI Taxonomy" id="1890364"/>
    <lineage>
        <taxon>Eukaryota</taxon>
        <taxon>Amoebozoa</taxon>
        <taxon>Evosea</taxon>
        <taxon>Variosea</taxon>
        <taxon>Cavosteliida</taxon>
        <taxon>Cavosteliaceae</taxon>
        <taxon>Planoprotostelium</taxon>
    </lineage>
</organism>
<evidence type="ECO:0000313" key="1">
    <source>
        <dbReference type="EMBL" id="PRP78755.1"/>
    </source>
</evidence>
<dbReference type="Gene3D" id="1.25.40.20">
    <property type="entry name" value="Ankyrin repeat-containing domain"/>
    <property type="match status" value="1"/>
</dbReference>
<accession>A0A2P6N465</accession>
<dbReference type="InterPro" id="IPR002110">
    <property type="entry name" value="Ankyrin_rpt"/>
</dbReference>
<dbReference type="EMBL" id="MDYQ01000207">
    <property type="protein sequence ID" value="PRP78755.1"/>
    <property type="molecule type" value="Genomic_DNA"/>
</dbReference>
<comment type="caution">
    <text evidence="1">The sequence shown here is derived from an EMBL/GenBank/DDBJ whole genome shotgun (WGS) entry which is preliminary data.</text>
</comment>
<dbReference type="InParanoid" id="A0A2P6N465"/>
<keyword evidence="2" id="KW-1185">Reference proteome</keyword>
<dbReference type="AlphaFoldDB" id="A0A2P6N465"/>
<dbReference type="InterPro" id="IPR036770">
    <property type="entry name" value="Ankyrin_rpt-contain_sf"/>
</dbReference>
<dbReference type="Proteomes" id="UP000241769">
    <property type="component" value="Unassembled WGS sequence"/>
</dbReference>
<proteinExistence type="predicted"/>
<sequence length="174" mass="19634">MSCCTRVILAKIKGASKEPRYTTRKRFANLRLTCKLWKDIGETPDHKQAHLTFSVDSFTDWLTDDDLLLAVKRVKVESLRFLLTRNELDPSMDPSAADNKAIITAVCKGHTDTVRLLLIDPPVDPSASDSEALRYAVDKGRKEMVQLLLSDPRVDPSIRHNYAIRRTVCRGPSL</sequence>
<name>A0A2P6N465_9EUKA</name>
<dbReference type="SUPFAM" id="SSF48403">
    <property type="entry name" value="Ankyrin repeat"/>
    <property type="match status" value="1"/>
</dbReference>
<dbReference type="Pfam" id="PF12796">
    <property type="entry name" value="Ank_2"/>
    <property type="match status" value="1"/>
</dbReference>